<dbReference type="OrthoDB" id="1316910at2"/>
<dbReference type="SMART" id="SM00052">
    <property type="entry name" value="EAL"/>
    <property type="match status" value="1"/>
</dbReference>
<dbReference type="InterPro" id="IPR011006">
    <property type="entry name" value="CheY-like_superfamily"/>
</dbReference>
<dbReference type="Gene3D" id="3.40.50.2300">
    <property type="match status" value="1"/>
</dbReference>
<evidence type="ECO:0000259" key="2">
    <source>
        <dbReference type="PROSITE" id="PS50110"/>
    </source>
</evidence>
<dbReference type="InterPro" id="IPR050706">
    <property type="entry name" value="Cyclic-di-GMP_PDE-like"/>
</dbReference>
<dbReference type="STRING" id="1121869.SAMN03084138_00664"/>
<dbReference type="NCBIfam" id="TIGR00254">
    <property type="entry name" value="GGDEF"/>
    <property type="match status" value="1"/>
</dbReference>
<dbReference type="Pfam" id="PF00072">
    <property type="entry name" value="Response_reg"/>
    <property type="match status" value="1"/>
</dbReference>
<dbReference type="PROSITE" id="PS50883">
    <property type="entry name" value="EAL"/>
    <property type="match status" value="1"/>
</dbReference>
<keyword evidence="1" id="KW-0597">Phosphoprotein</keyword>
<dbReference type="SUPFAM" id="SSF55073">
    <property type="entry name" value="Nucleotide cyclase"/>
    <property type="match status" value="1"/>
</dbReference>
<dbReference type="InterPro" id="IPR000160">
    <property type="entry name" value="GGDEF_dom"/>
</dbReference>
<feature type="modified residue" description="4-aspartylphosphate" evidence="1">
    <location>
        <position position="61"/>
    </location>
</feature>
<dbReference type="CDD" id="cd01949">
    <property type="entry name" value="GGDEF"/>
    <property type="match status" value="1"/>
</dbReference>
<dbReference type="SMART" id="SM00267">
    <property type="entry name" value="GGDEF"/>
    <property type="match status" value="1"/>
</dbReference>
<dbReference type="InterPro" id="IPR035919">
    <property type="entry name" value="EAL_sf"/>
</dbReference>
<dbReference type="PANTHER" id="PTHR33121:SF70">
    <property type="entry name" value="SIGNALING PROTEIN YKOW"/>
    <property type="match status" value="1"/>
</dbReference>
<dbReference type="SMART" id="SM00448">
    <property type="entry name" value="REC"/>
    <property type="match status" value="1"/>
</dbReference>
<feature type="domain" description="GGDEF" evidence="4">
    <location>
        <begin position="171"/>
        <end position="305"/>
    </location>
</feature>
<dbReference type="Pfam" id="PF00563">
    <property type="entry name" value="EAL"/>
    <property type="match status" value="1"/>
</dbReference>
<dbReference type="PROSITE" id="PS50887">
    <property type="entry name" value="GGDEF"/>
    <property type="match status" value="1"/>
</dbReference>
<evidence type="ECO:0000259" key="4">
    <source>
        <dbReference type="PROSITE" id="PS50887"/>
    </source>
</evidence>
<dbReference type="CDD" id="cd01948">
    <property type="entry name" value="EAL"/>
    <property type="match status" value="1"/>
</dbReference>
<dbReference type="PANTHER" id="PTHR33121">
    <property type="entry name" value="CYCLIC DI-GMP PHOSPHODIESTERASE PDEF"/>
    <property type="match status" value="1"/>
</dbReference>
<dbReference type="InterPro" id="IPR043128">
    <property type="entry name" value="Rev_trsase/Diguanyl_cyclase"/>
</dbReference>
<dbReference type="InterPro" id="IPR001633">
    <property type="entry name" value="EAL_dom"/>
</dbReference>
<dbReference type="GO" id="GO:0071111">
    <property type="term" value="F:cyclic-guanylate-specific phosphodiesterase activity"/>
    <property type="evidence" value="ECO:0007669"/>
    <property type="project" value="InterPro"/>
</dbReference>
<accession>A0A1I5KMP2</accession>
<dbReference type="EMBL" id="FOWR01000004">
    <property type="protein sequence ID" value="SFO86258.1"/>
    <property type="molecule type" value="Genomic_DNA"/>
</dbReference>
<gene>
    <name evidence="5" type="ORF">SAMN03084138_00664</name>
</gene>
<dbReference type="RefSeq" id="WP_017011036.1">
    <property type="nucleotide sequence ID" value="NZ_FOWR01000004.1"/>
</dbReference>
<dbReference type="PROSITE" id="PS50110">
    <property type="entry name" value="RESPONSE_REGULATORY"/>
    <property type="match status" value="1"/>
</dbReference>
<dbReference type="InterPro" id="IPR029787">
    <property type="entry name" value="Nucleotide_cyclase"/>
</dbReference>
<evidence type="ECO:0000313" key="6">
    <source>
        <dbReference type="Proteomes" id="UP000182692"/>
    </source>
</evidence>
<evidence type="ECO:0000256" key="1">
    <source>
        <dbReference type="PROSITE-ProRule" id="PRU00169"/>
    </source>
</evidence>
<dbReference type="InterPro" id="IPR001789">
    <property type="entry name" value="Sig_transdc_resp-reg_receiver"/>
</dbReference>
<feature type="domain" description="EAL" evidence="3">
    <location>
        <begin position="314"/>
        <end position="568"/>
    </location>
</feature>
<dbReference type="GeneID" id="35872623"/>
<name>A0A1I5KMP2_9GAMM</name>
<dbReference type="Pfam" id="PF00990">
    <property type="entry name" value="GGDEF"/>
    <property type="match status" value="1"/>
</dbReference>
<protein>
    <submittedName>
        <fullName evidence="5">Diguanylate cyclase (GGDEF) domain-containing protein</fullName>
    </submittedName>
</protein>
<proteinExistence type="predicted"/>
<organism evidence="5 6">
    <name type="scientific">Enterovibrio norvegicus DSM 15893</name>
    <dbReference type="NCBI Taxonomy" id="1121869"/>
    <lineage>
        <taxon>Bacteria</taxon>
        <taxon>Pseudomonadati</taxon>
        <taxon>Pseudomonadota</taxon>
        <taxon>Gammaproteobacteria</taxon>
        <taxon>Vibrionales</taxon>
        <taxon>Vibrionaceae</taxon>
        <taxon>Enterovibrio</taxon>
    </lineage>
</organism>
<sequence>MINVSQDAFDKDTILLIDPSPNSIRILNAILGEEYRVIFSTTGKTASVLAKSEKPRLILMDADLPDIDGFELCQKFKNDISTRDIPLILITEPQEDEGREMGMKIGCADYISKPVSPAEVKLRIYNQLRLRRNEELILQRALYDSLTGLANRNLTLDRLRYAITHDLRRGQLTGVMLVDIDGFKLINDTLSHDVGDQVLVELSKRITKVVREIDTVGRVSSDEFLIVLPGLHTTENACQIASKLRKTINKPISINGDGEVHVTASIGISISPLDSDDFKRLFANADVAKQQAKSGGKDCYRLFTSEMNDSVHERVRMEYHLVWALSKNEFSLVYQPLIDMQTNKVVAAEALLRWNNEELGSVPPDKFIAIAEQSNLIYEIGNFVLRTTIRDFASLKNSSGELLHLAVNISPQQIRQPNFIADLEKHLDHDGFDPCRLELEVTEGLLLTKQCQVKEMISQLHDMGVMLSMDDFGTGYSSLSYLLQFPFDALKIDRSFVDGITDVELNETLATAVIAMAKGLRIKTVAEGVETAEQFEMLKSKGCDLAQGYYLSRPLPLEGFKAFLEENKEIVVPDTSEVTNGKSEDYSM</sequence>
<dbReference type="GO" id="GO:0000160">
    <property type="term" value="P:phosphorelay signal transduction system"/>
    <property type="evidence" value="ECO:0007669"/>
    <property type="project" value="InterPro"/>
</dbReference>
<dbReference type="SUPFAM" id="SSF52172">
    <property type="entry name" value="CheY-like"/>
    <property type="match status" value="1"/>
</dbReference>
<dbReference type="Gene3D" id="3.30.70.270">
    <property type="match status" value="1"/>
</dbReference>
<dbReference type="AlphaFoldDB" id="A0A1I5KMP2"/>
<feature type="domain" description="Response regulatory" evidence="2">
    <location>
        <begin position="13"/>
        <end position="128"/>
    </location>
</feature>
<evidence type="ECO:0000259" key="3">
    <source>
        <dbReference type="PROSITE" id="PS50883"/>
    </source>
</evidence>
<dbReference type="SUPFAM" id="SSF141868">
    <property type="entry name" value="EAL domain-like"/>
    <property type="match status" value="1"/>
</dbReference>
<dbReference type="Proteomes" id="UP000182692">
    <property type="component" value="Unassembled WGS sequence"/>
</dbReference>
<reference evidence="5 6" key="1">
    <citation type="submission" date="2016-10" db="EMBL/GenBank/DDBJ databases">
        <authorList>
            <person name="de Groot N.N."/>
        </authorList>
    </citation>
    <scope>NUCLEOTIDE SEQUENCE [LARGE SCALE GENOMIC DNA]</scope>
    <source>
        <strain evidence="5 6">DSM 15893</strain>
    </source>
</reference>
<dbReference type="Gene3D" id="3.20.20.450">
    <property type="entry name" value="EAL domain"/>
    <property type="match status" value="1"/>
</dbReference>
<evidence type="ECO:0000313" key="5">
    <source>
        <dbReference type="EMBL" id="SFO86258.1"/>
    </source>
</evidence>